<evidence type="ECO:0000313" key="2">
    <source>
        <dbReference type="EMBL" id="MFC6281576.1"/>
    </source>
</evidence>
<dbReference type="Proteomes" id="UP001596270">
    <property type="component" value="Unassembled WGS sequence"/>
</dbReference>
<reference evidence="3" key="1">
    <citation type="journal article" date="2019" name="Int. J. Syst. Evol. Microbiol.">
        <title>The Global Catalogue of Microorganisms (GCM) 10K type strain sequencing project: providing services to taxonomists for standard genome sequencing and annotation.</title>
        <authorList>
            <consortium name="The Broad Institute Genomics Platform"/>
            <consortium name="The Broad Institute Genome Sequencing Center for Infectious Disease"/>
            <person name="Wu L."/>
            <person name="Ma J."/>
        </authorList>
    </citation>
    <scope>NUCLEOTIDE SEQUENCE [LARGE SCALE GENOMIC DNA]</scope>
    <source>
        <strain evidence="3">CCUG 39402</strain>
    </source>
</reference>
<dbReference type="InterPro" id="IPR011836">
    <property type="entry name" value="YhdP"/>
</dbReference>
<gene>
    <name evidence="2" type="ORF">ACFQND_10065</name>
</gene>
<organism evidence="2 3">
    <name type="scientific">Polaromonas aquatica</name>
    <dbReference type="NCBI Taxonomy" id="332657"/>
    <lineage>
        <taxon>Bacteria</taxon>
        <taxon>Pseudomonadati</taxon>
        <taxon>Pseudomonadota</taxon>
        <taxon>Betaproteobacteria</taxon>
        <taxon>Burkholderiales</taxon>
        <taxon>Comamonadaceae</taxon>
        <taxon>Polaromonas</taxon>
    </lineage>
</organism>
<dbReference type="Pfam" id="PF13116">
    <property type="entry name" value="YhdP"/>
    <property type="match status" value="1"/>
</dbReference>
<dbReference type="PANTHER" id="PTHR38690:SF1">
    <property type="entry name" value="PROTEASE"/>
    <property type="match status" value="1"/>
</dbReference>
<proteinExistence type="predicted"/>
<sequence>MTSLLPSLQNMAPQRMRWLARIARILLWLTVAAWLLFGASWAVLHGWIVPRIGEFRPRLEMEASKTLGVTVRIGEISAKSGGLIPSFELRDVVLLDMQGREALRLPRVLAALSPSSLWGMGFEQLFIDQPALEIRRAADGKIYVGGLDVSQNQSGNAAADWIFSQAELSIKGGTVRWTDELRRAPPLALSQVDAVLRNGHRRHLMRLDATPPPGWGERFSLRGIFRQPLLSGDAGQWMNWSGQMYAEFRRVDVSRIKDYASLDTMGVDLRTGSGSLRAWADVSRGQVTGATADVALAEVDAQLGKALEPLALESVMGRFAGRQLADGFEFSTEGLRFSTKDGLQWPGGNLALVHTGTQGQTAQQNELKADNLDLAAVAQIANRLPLGTSTHALVASYAPKGLVETIEARWQVAVEGAVTFAAKGRATGLELASLPNPGVAAGTLSNPQAHEHPGRPGVSGAAIDFDVTQAGGKATVSISRGALDLPGVFEDPRIVLDKLSLDAQWKLADGNIDTQLRNIKFSSTDAEGVAQASWQSGTGTSLGVLDLQGSLSRGDGARVHRYLPLVLPDGVRHYVRDAVVQGAVSDVKFRVKGPVDHIPFSDPAQGEFKVSAKVKNGTFAYVPASAQPKDAQSWPVLTDVQGELVFNRAALEVNSASARVAGLAGLQVVKADARIPDLMHSATLDLGASIKGPLADALGFVNASPIGGMTGQALAKAVASGSGDYGFHLNLPLHAVDKTRVQGTVSLPGNDVQFTPASPALARLKGVVTFSETGFNVVAAQARMLGGDIRFEGGMRAPSRTAATGGNAERGDGNIEFKAQGTLTAEGLRQAKDLGFAAHLAQNASGSAAYSATLGFRRGVTEVVVSSNLQGMALSLPAPLNKSAETAMPLRFENTLLRESLAPGQKLQDQLALTVGSIASVVYVRDVSGEQARVVRGGISVGLEPGESVPLPDSGVAANINLARVDLDAWEKALSAPGSGGPSVSTPAAPGRPLLSGASLNYLPTQMAIRARELQMEGHRLNNVVVGGTREGLNWRANIDATELNGYVEFRQPGGAGAGRVFARLSRLNLGQSTASDVETILDEQPANIPALDVVVDDLELRGKKLGRVEIDAVNRGASVIAREGGVREWRLNKLNITMPEAVLTATGNWVAVNAQASAARQRGAVERRRTVMNFKLDIADSGELLRRFGMGDVVRRGKGKMEGQVAWIGSPMSLDYPSMSGQFNVNIESGQFLKADPGIAKLLGVLSLQSLPRRLTLDFRDVFSEGFAFDFVRGDVNINQGVAATNNLQMKGVNAAVLMEGSADIARETQDIKVVVVPEINAGTASLIATVINPAIGLGSFLAQYFLRRPLIQATTQEFHIDGSWADPKITKVERKP</sequence>
<keyword evidence="3" id="KW-1185">Reference proteome</keyword>
<protein>
    <submittedName>
        <fullName evidence="2">YhdP family protein</fullName>
    </submittedName>
</protein>
<dbReference type="EMBL" id="JBHSRS010000018">
    <property type="protein sequence ID" value="MFC6281576.1"/>
    <property type="molecule type" value="Genomic_DNA"/>
</dbReference>
<dbReference type="PANTHER" id="PTHR38690">
    <property type="entry name" value="PROTEASE-RELATED"/>
    <property type="match status" value="1"/>
</dbReference>
<evidence type="ECO:0000259" key="1">
    <source>
        <dbReference type="Pfam" id="PF13116"/>
    </source>
</evidence>
<dbReference type="RefSeq" id="WP_371437192.1">
    <property type="nucleotide sequence ID" value="NZ_JBHSRS010000018.1"/>
</dbReference>
<feature type="domain" description="YhdP central" evidence="1">
    <location>
        <begin position="16"/>
        <end position="1371"/>
    </location>
</feature>
<name>A0ABW1TVC3_9BURK</name>
<evidence type="ECO:0000313" key="3">
    <source>
        <dbReference type="Proteomes" id="UP001596270"/>
    </source>
</evidence>
<comment type="caution">
    <text evidence="2">The sequence shown here is derived from an EMBL/GenBank/DDBJ whole genome shotgun (WGS) entry which is preliminary data.</text>
</comment>
<dbReference type="InterPro" id="IPR025263">
    <property type="entry name" value="YhdP_central"/>
</dbReference>
<accession>A0ABW1TVC3</accession>
<dbReference type="NCBIfam" id="TIGR02099">
    <property type="entry name" value="YhdP family protein"/>
    <property type="match status" value="1"/>
</dbReference>